<feature type="transmembrane region" description="Helical" evidence="1">
    <location>
        <begin position="12"/>
        <end position="33"/>
    </location>
</feature>
<organism evidence="2 3">
    <name type="scientific">Rhodococcus maanshanensis</name>
    <dbReference type="NCBI Taxonomy" id="183556"/>
    <lineage>
        <taxon>Bacteria</taxon>
        <taxon>Bacillati</taxon>
        <taxon>Actinomycetota</taxon>
        <taxon>Actinomycetes</taxon>
        <taxon>Mycobacteriales</taxon>
        <taxon>Nocardiaceae</taxon>
        <taxon>Rhodococcus</taxon>
    </lineage>
</organism>
<dbReference type="Pfam" id="PF14325">
    <property type="entry name" value="DUF4383"/>
    <property type="match status" value="1"/>
</dbReference>
<evidence type="ECO:0000313" key="3">
    <source>
        <dbReference type="Proteomes" id="UP000198677"/>
    </source>
</evidence>
<dbReference type="EMBL" id="FOAW01000005">
    <property type="protein sequence ID" value="SEL00886.1"/>
    <property type="molecule type" value="Genomic_DNA"/>
</dbReference>
<gene>
    <name evidence="2" type="ORF">SAMN05444583_105115</name>
</gene>
<sequence>MKRLLGASNTEPVQMAAGLIGLVFVIVGALGFVPGLTTGYDTLAVAHDSHALLFGMFEVSILHNVVHMVFGAAGVAASRSVAASALFLVLGGIGYLVLWIYGLIADDGTGADVLPTNPADDWLHLGLGVAMLVVFFATPRLGATAATDPHRPHAPIE</sequence>
<reference evidence="3" key="1">
    <citation type="submission" date="2016-10" db="EMBL/GenBank/DDBJ databases">
        <authorList>
            <person name="Varghese N."/>
            <person name="Submissions S."/>
        </authorList>
    </citation>
    <scope>NUCLEOTIDE SEQUENCE [LARGE SCALE GENOMIC DNA]</scope>
    <source>
        <strain evidence="3">DSM 44675</strain>
    </source>
</reference>
<keyword evidence="1" id="KW-0472">Membrane</keyword>
<accession>A0A1H7LPS1</accession>
<evidence type="ECO:0000313" key="2">
    <source>
        <dbReference type="EMBL" id="SEL00886.1"/>
    </source>
</evidence>
<keyword evidence="3" id="KW-1185">Reference proteome</keyword>
<proteinExistence type="predicted"/>
<protein>
    <recommendedName>
        <fullName evidence="4">DUF4383 domain-containing protein</fullName>
    </recommendedName>
</protein>
<keyword evidence="1" id="KW-0812">Transmembrane</keyword>
<keyword evidence="1" id="KW-1133">Transmembrane helix</keyword>
<dbReference type="AlphaFoldDB" id="A0A1H7LPS1"/>
<dbReference type="OrthoDB" id="572373at2"/>
<evidence type="ECO:0000256" key="1">
    <source>
        <dbReference type="SAM" id="Phobius"/>
    </source>
</evidence>
<feature type="transmembrane region" description="Helical" evidence="1">
    <location>
        <begin position="81"/>
        <end position="102"/>
    </location>
</feature>
<dbReference type="Proteomes" id="UP000198677">
    <property type="component" value="Unassembled WGS sequence"/>
</dbReference>
<feature type="transmembrane region" description="Helical" evidence="1">
    <location>
        <begin position="53"/>
        <end position="74"/>
    </location>
</feature>
<evidence type="ECO:0008006" key="4">
    <source>
        <dbReference type="Google" id="ProtNLM"/>
    </source>
</evidence>
<feature type="transmembrane region" description="Helical" evidence="1">
    <location>
        <begin position="122"/>
        <end position="143"/>
    </location>
</feature>
<name>A0A1H7LPS1_9NOCA</name>
<dbReference type="RefSeq" id="WP_072749806.1">
    <property type="nucleotide sequence ID" value="NZ_FOAW01000005.1"/>
</dbReference>